<evidence type="ECO:0000256" key="1">
    <source>
        <dbReference type="ARBA" id="ARBA00004604"/>
    </source>
</evidence>
<dbReference type="InterPro" id="IPR020472">
    <property type="entry name" value="WD40_PAC1"/>
</dbReference>
<dbReference type="InterPro" id="IPR001680">
    <property type="entry name" value="WD40_rpt"/>
</dbReference>
<feature type="repeat" description="WD" evidence="6">
    <location>
        <begin position="172"/>
        <end position="215"/>
    </location>
</feature>
<dbReference type="PANTHER" id="PTHR19924">
    <property type="entry name" value="UTP15 U3 SMALL NUCLEOLAR RNA-ASSOCIATED PROTEIN 15 FAMILY MEMBER"/>
    <property type="match status" value="1"/>
</dbReference>
<evidence type="ECO:0000259" key="7">
    <source>
        <dbReference type="Pfam" id="PF09384"/>
    </source>
</evidence>
<comment type="caution">
    <text evidence="8">The sequence shown here is derived from an EMBL/GenBank/DDBJ whole genome shotgun (WGS) entry which is preliminary data.</text>
</comment>
<dbReference type="Pfam" id="PF09384">
    <property type="entry name" value="UTP15_C"/>
    <property type="match status" value="1"/>
</dbReference>
<dbReference type="PROSITE" id="PS50082">
    <property type="entry name" value="WD_REPEATS_2"/>
    <property type="match status" value="3"/>
</dbReference>
<dbReference type="GO" id="GO:0005730">
    <property type="term" value="C:nucleolus"/>
    <property type="evidence" value="ECO:0007669"/>
    <property type="project" value="UniProtKB-SubCell"/>
</dbReference>
<protein>
    <recommendedName>
        <fullName evidence="7">U3 small nucleolar RNA-associated protein 15 C-terminal domain-containing protein</fullName>
    </recommendedName>
</protein>
<dbReference type="PROSITE" id="PS00678">
    <property type="entry name" value="WD_REPEATS_1"/>
    <property type="match status" value="1"/>
</dbReference>
<dbReference type="PROSITE" id="PS50294">
    <property type="entry name" value="WD_REPEATS_REGION"/>
    <property type="match status" value="2"/>
</dbReference>
<keyword evidence="9" id="KW-1185">Reference proteome</keyword>
<evidence type="ECO:0000256" key="3">
    <source>
        <dbReference type="ARBA" id="ARBA00022574"/>
    </source>
</evidence>
<feature type="repeat" description="WD" evidence="6">
    <location>
        <begin position="257"/>
        <end position="289"/>
    </location>
</feature>
<dbReference type="EMBL" id="JAGHQM010000163">
    <property type="protein sequence ID" value="KAH0564896.1"/>
    <property type="molecule type" value="Genomic_DNA"/>
</dbReference>
<gene>
    <name evidence="8" type="ORF">GP486_001712</name>
</gene>
<feature type="domain" description="U3 small nucleolar RNA-associated protein 15 C-terminal" evidence="7">
    <location>
        <begin position="385"/>
        <end position="534"/>
    </location>
</feature>
<dbReference type="SMART" id="SM00320">
    <property type="entry name" value="WD40"/>
    <property type="match status" value="5"/>
</dbReference>
<dbReference type="CDD" id="cd00200">
    <property type="entry name" value="WD40"/>
    <property type="match status" value="1"/>
</dbReference>
<dbReference type="Gene3D" id="2.130.10.10">
    <property type="entry name" value="YVTN repeat-like/Quinoprotein amine dehydrogenase"/>
    <property type="match status" value="1"/>
</dbReference>
<proteinExistence type="predicted"/>
<evidence type="ECO:0000256" key="2">
    <source>
        <dbReference type="ARBA" id="ARBA00022552"/>
    </source>
</evidence>
<accession>A0A9P8LGB8</accession>
<comment type="subcellular location">
    <subcellularLocation>
        <location evidence="1">Nucleus</location>
        <location evidence="1">Nucleolus</location>
    </subcellularLocation>
</comment>
<dbReference type="Proteomes" id="UP000750711">
    <property type="component" value="Unassembled WGS sequence"/>
</dbReference>
<evidence type="ECO:0000256" key="4">
    <source>
        <dbReference type="ARBA" id="ARBA00022737"/>
    </source>
</evidence>
<dbReference type="InterPro" id="IPR015943">
    <property type="entry name" value="WD40/YVTN_repeat-like_dom_sf"/>
</dbReference>
<evidence type="ECO:0000313" key="8">
    <source>
        <dbReference type="EMBL" id="KAH0564896.1"/>
    </source>
</evidence>
<dbReference type="GO" id="GO:0006364">
    <property type="term" value="P:rRNA processing"/>
    <property type="evidence" value="ECO:0007669"/>
    <property type="project" value="UniProtKB-KW"/>
</dbReference>
<dbReference type="PRINTS" id="PR00320">
    <property type="entry name" value="GPROTEINBRPT"/>
</dbReference>
<dbReference type="InterPro" id="IPR018983">
    <property type="entry name" value="U3_snoRNA-assocProt_15_C"/>
</dbReference>
<dbReference type="Pfam" id="PF00400">
    <property type="entry name" value="WD40"/>
    <property type="match status" value="3"/>
</dbReference>
<evidence type="ECO:0000256" key="6">
    <source>
        <dbReference type="PROSITE-ProRule" id="PRU00221"/>
    </source>
</evidence>
<dbReference type="PANTHER" id="PTHR19924:SF26">
    <property type="entry name" value="U3 SMALL NUCLEOLAR RNA-ASSOCIATED PROTEIN 15 HOMOLOG"/>
    <property type="match status" value="1"/>
</dbReference>
<keyword evidence="3 6" id="KW-0853">WD repeat</keyword>
<dbReference type="InterPro" id="IPR019775">
    <property type="entry name" value="WD40_repeat_CS"/>
</dbReference>
<evidence type="ECO:0000313" key="9">
    <source>
        <dbReference type="Proteomes" id="UP000750711"/>
    </source>
</evidence>
<feature type="repeat" description="WD" evidence="6">
    <location>
        <begin position="129"/>
        <end position="171"/>
    </location>
</feature>
<dbReference type="GO" id="GO:0045943">
    <property type="term" value="P:positive regulation of transcription by RNA polymerase I"/>
    <property type="evidence" value="ECO:0007669"/>
    <property type="project" value="TreeGrafter"/>
</dbReference>
<dbReference type="SUPFAM" id="SSF50978">
    <property type="entry name" value="WD40 repeat-like"/>
    <property type="match status" value="1"/>
</dbReference>
<reference evidence="8" key="1">
    <citation type="submission" date="2021-03" db="EMBL/GenBank/DDBJ databases">
        <title>Comparative genomics and phylogenomic investigation of the class Geoglossomycetes provide insights into ecological specialization and systematics.</title>
        <authorList>
            <person name="Melie T."/>
            <person name="Pirro S."/>
            <person name="Miller A.N."/>
            <person name="Quandt A."/>
        </authorList>
    </citation>
    <scope>NUCLEOTIDE SEQUENCE</scope>
    <source>
        <strain evidence="8">CAQ_001_2017</strain>
    </source>
</reference>
<organism evidence="8 9">
    <name type="scientific">Trichoglossum hirsutum</name>
    <dbReference type="NCBI Taxonomy" id="265104"/>
    <lineage>
        <taxon>Eukaryota</taxon>
        <taxon>Fungi</taxon>
        <taxon>Dikarya</taxon>
        <taxon>Ascomycota</taxon>
        <taxon>Pezizomycotina</taxon>
        <taxon>Geoglossomycetes</taxon>
        <taxon>Geoglossales</taxon>
        <taxon>Geoglossaceae</taxon>
        <taxon>Trichoglossum</taxon>
    </lineage>
</organism>
<evidence type="ECO:0000256" key="5">
    <source>
        <dbReference type="ARBA" id="ARBA00023242"/>
    </source>
</evidence>
<keyword evidence="4" id="KW-0677">Repeat</keyword>
<dbReference type="AlphaFoldDB" id="A0A9P8LGB8"/>
<sequence length="537" mass="59389">MAAPVTGLQPVKLPAGPSQLTPEQQYWRTFRSQLLIPSPSSYAVTHISVPQPSPHGLNIASAESFAVTSGTRLQIFSSRTRQVTKTLSRFTDIAHSGEIRRDGRVVVAGDDSGLIQVFDTTSRAILKTWNEHKQPVWTTKFSPTDSTTLMSASDDKTVRLWDLPSQSPVATLVGHDDYVRSGAFIPSSSSNLLVSGSYDGTVRIWDPRTASRSVMTFKHSSPVESVLPLPSGIAVLASSGSYMSVLDMVAGRPLRLLQNHQKTITSLCLASSGSRVVSVGLDGHLKIFETMEWNVIAGSKYPSPILSVGVIPSGTGQDDKHLVVGMQSGLLSIRTRLSGQQKIREREKQKEMKALIEGTVQEFDRKNAKKRGRGWEKRFRGREFIGEGTDVIIEDNDRGRTKKESMWERDLRHGKYASALDRVLDGERVQSHPPLTILTLLTALRHRSAMQSALQGRDEVTLRPILKWITKFLADPRYVSTVVGVAVLVVDLYSAQMGQSSEIDDLISRLHDRVRREVERAQQACQTDGMLHMLMNG</sequence>
<dbReference type="InterPro" id="IPR036322">
    <property type="entry name" value="WD40_repeat_dom_sf"/>
</dbReference>
<keyword evidence="5" id="KW-0539">Nucleus</keyword>
<name>A0A9P8LGB8_9PEZI</name>
<keyword evidence="2" id="KW-0698">rRNA processing</keyword>